<keyword evidence="2 3" id="KW-0539">Nucleus</keyword>
<feature type="domain" description="Homeobox" evidence="4">
    <location>
        <begin position="109"/>
        <end position="156"/>
    </location>
</feature>
<evidence type="ECO:0000259" key="4">
    <source>
        <dbReference type="PROSITE" id="PS50071"/>
    </source>
</evidence>
<dbReference type="EMBL" id="BDGG01000004">
    <property type="protein sequence ID" value="GAU98249.1"/>
    <property type="molecule type" value="Genomic_DNA"/>
</dbReference>
<dbReference type="STRING" id="947166.A0A1D1V9A1"/>
<dbReference type="SMART" id="SM00389">
    <property type="entry name" value="HOX"/>
    <property type="match status" value="1"/>
</dbReference>
<protein>
    <recommendedName>
        <fullName evidence="4">Homeobox domain-containing protein</fullName>
    </recommendedName>
</protein>
<feature type="DNA-binding region" description="Homeobox" evidence="2">
    <location>
        <begin position="111"/>
        <end position="157"/>
    </location>
</feature>
<dbReference type="PANTHER" id="PTHR46808:SF1">
    <property type="entry name" value="H2.0-LIKE HOMEOBOX PROTEIN"/>
    <property type="match status" value="1"/>
</dbReference>
<dbReference type="PANTHER" id="PTHR46808">
    <property type="entry name" value="H2.0-LIKE HOMEOBOX PROTEIN"/>
    <property type="match status" value="1"/>
</dbReference>
<proteinExistence type="predicted"/>
<keyword evidence="2 3" id="KW-0371">Homeobox</keyword>
<dbReference type="SUPFAM" id="SSF46689">
    <property type="entry name" value="Homeodomain-like"/>
    <property type="match status" value="1"/>
</dbReference>
<reference evidence="5 6" key="1">
    <citation type="journal article" date="2016" name="Nat. Commun.">
        <title>Extremotolerant tardigrade genome and improved radiotolerance of human cultured cells by tardigrade-unique protein.</title>
        <authorList>
            <person name="Hashimoto T."/>
            <person name="Horikawa D.D."/>
            <person name="Saito Y."/>
            <person name="Kuwahara H."/>
            <person name="Kozuka-Hata H."/>
            <person name="Shin-I T."/>
            <person name="Minakuchi Y."/>
            <person name="Ohishi K."/>
            <person name="Motoyama A."/>
            <person name="Aizu T."/>
            <person name="Enomoto A."/>
            <person name="Kondo K."/>
            <person name="Tanaka S."/>
            <person name="Hara Y."/>
            <person name="Koshikawa S."/>
            <person name="Sagara H."/>
            <person name="Miura T."/>
            <person name="Yokobori S."/>
            <person name="Miyagawa K."/>
            <person name="Suzuki Y."/>
            <person name="Kubo T."/>
            <person name="Oyama M."/>
            <person name="Kohara Y."/>
            <person name="Fujiyama A."/>
            <person name="Arakawa K."/>
            <person name="Katayama T."/>
            <person name="Toyoda A."/>
            <person name="Kunieda T."/>
        </authorList>
    </citation>
    <scope>NUCLEOTIDE SEQUENCE [LARGE SCALE GENOMIC DNA]</scope>
    <source>
        <strain evidence="5 6">YOKOZUNA-1</strain>
    </source>
</reference>
<comment type="caution">
    <text evidence="5">The sequence shown here is derived from an EMBL/GenBank/DDBJ whole genome shotgun (WGS) entry which is preliminary data.</text>
</comment>
<evidence type="ECO:0000256" key="2">
    <source>
        <dbReference type="PROSITE-ProRule" id="PRU00108"/>
    </source>
</evidence>
<evidence type="ECO:0000313" key="5">
    <source>
        <dbReference type="EMBL" id="GAU98249.1"/>
    </source>
</evidence>
<dbReference type="CDD" id="cd00086">
    <property type="entry name" value="homeodomain"/>
    <property type="match status" value="1"/>
</dbReference>
<name>A0A1D1V9A1_RAMVA</name>
<dbReference type="Pfam" id="PF00046">
    <property type="entry name" value="Homeodomain"/>
    <property type="match status" value="1"/>
</dbReference>
<dbReference type="InterPro" id="IPR009057">
    <property type="entry name" value="Homeodomain-like_sf"/>
</dbReference>
<accession>A0A1D1V9A1</accession>
<evidence type="ECO:0000313" key="6">
    <source>
        <dbReference type="Proteomes" id="UP000186922"/>
    </source>
</evidence>
<evidence type="ECO:0000256" key="3">
    <source>
        <dbReference type="RuleBase" id="RU000682"/>
    </source>
</evidence>
<dbReference type="GO" id="GO:0005634">
    <property type="term" value="C:nucleus"/>
    <property type="evidence" value="ECO:0007669"/>
    <property type="project" value="UniProtKB-SubCell"/>
</dbReference>
<gene>
    <name evidence="5" type="primary">RvY_09423-1</name>
    <name evidence="5" type="synonym">RvY_09423.1</name>
    <name evidence="5" type="ORF">RvY_09423</name>
</gene>
<dbReference type="Gene3D" id="1.10.10.60">
    <property type="entry name" value="Homeodomain-like"/>
    <property type="match status" value="1"/>
</dbReference>
<organism evidence="5 6">
    <name type="scientific">Ramazzottius varieornatus</name>
    <name type="common">Water bear</name>
    <name type="synonym">Tardigrade</name>
    <dbReference type="NCBI Taxonomy" id="947166"/>
    <lineage>
        <taxon>Eukaryota</taxon>
        <taxon>Metazoa</taxon>
        <taxon>Ecdysozoa</taxon>
        <taxon>Tardigrada</taxon>
        <taxon>Eutardigrada</taxon>
        <taxon>Parachela</taxon>
        <taxon>Hypsibioidea</taxon>
        <taxon>Ramazzottiidae</taxon>
        <taxon>Ramazzottius</taxon>
    </lineage>
</organism>
<dbReference type="AlphaFoldDB" id="A0A1D1V9A1"/>
<dbReference type="InterPro" id="IPR052497">
    <property type="entry name" value="H2.0_Homeobox_TF"/>
</dbReference>
<sequence>MDKLKTVKSIPLKFGIDEILNIHEDERQRPTSAFAGEQQDDHSYGDDVKKDIAHIYGLTAYDQYDSMRPIGPQMPSIVQRVPLSVSFRKDASADQTADNPTVAIRSGKRKKSWTRAVFSSLQRKGLERSFTAQQYISKKDRRKLAATLGLSDAQLNKLSAEMDDNDGRSLAPVIVAETMLGL</sequence>
<keyword evidence="6" id="KW-1185">Reference proteome</keyword>
<dbReference type="GO" id="GO:0043565">
    <property type="term" value="F:sequence-specific DNA binding"/>
    <property type="evidence" value="ECO:0007669"/>
    <property type="project" value="TreeGrafter"/>
</dbReference>
<dbReference type="OrthoDB" id="6159439at2759"/>
<evidence type="ECO:0000256" key="1">
    <source>
        <dbReference type="ARBA" id="ARBA00004123"/>
    </source>
</evidence>
<keyword evidence="2 3" id="KW-0238">DNA-binding</keyword>
<dbReference type="PROSITE" id="PS50071">
    <property type="entry name" value="HOMEOBOX_2"/>
    <property type="match status" value="1"/>
</dbReference>
<dbReference type="InterPro" id="IPR001356">
    <property type="entry name" value="HD"/>
</dbReference>
<comment type="subcellular location">
    <subcellularLocation>
        <location evidence="1 2 3">Nucleus</location>
    </subcellularLocation>
</comment>
<dbReference type="Proteomes" id="UP000186922">
    <property type="component" value="Unassembled WGS sequence"/>
</dbReference>